<accession>A0A1J1LNS8</accession>
<proteinExistence type="predicted"/>
<dbReference type="STRING" id="671072.PL9214640220"/>
<dbReference type="Proteomes" id="UP000184315">
    <property type="component" value="Unassembled WGS sequence"/>
</dbReference>
<evidence type="ECO:0000313" key="1">
    <source>
        <dbReference type="EMBL" id="CUR34213.1"/>
    </source>
</evidence>
<evidence type="ECO:0000313" key="2">
    <source>
        <dbReference type="Proteomes" id="UP000184315"/>
    </source>
</evidence>
<dbReference type="EMBL" id="CZDF01000171">
    <property type="protein sequence ID" value="CUR34213.1"/>
    <property type="molecule type" value="Genomic_DNA"/>
</dbReference>
<organism evidence="1 2">
    <name type="scientific">Planktothrix tepida PCC 9214</name>
    <dbReference type="NCBI Taxonomy" id="671072"/>
    <lineage>
        <taxon>Bacteria</taxon>
        <taxon>Bacillati</taxon>
        <taxon>Cyanobacteriota</taxon>
        <taxon>Cyanophyceae</taxon>
        <taxon>Oscillatoriophycideae</taxon>
        <taxon>Oscillatoriales</taxon>
        <taxon>Microcoleaceae</taxon>
        <taxon>Planktothrix</taxon>
    </lineage>
</organism>
<reference evidence="2" key="1">
    <citation type="submission" date="2015-10" db="EMBL/GenBank/DDBJ databases">
        <authorList>
            <person name="Regsiter A."/>
            <person name="william w."/>
        </authorList>
    </citation>
    <scope>NUCLEOTIDE SEQUENCE [LARGE SCALE GENOMIC DNA]</scope>
</reference>
<dbReference type="AlphaFoldDB" id="A0A1J1LNS8"/>
<protein>
    <submittedName>
        <fullName evidence="1">Uncharacterized protein</fullName>
    </submittedName>
</protein>
<sequence length="58" mass="6445">MMKRLSLTQILLIVSLMVHTVRFMGDILPYNQPAFASPDPFEVKVNHNCPDGNTGGTK</sequence>
<gene>
    <name evidence="1" type="ORF">PL9214640220</name>
</gene>
<keyword evidence="2" id="KW-1185">Reference proteome</keyword>
<name>A0A1J1LNS8_9CYAN</name>